<sequence>MTSARENSHGNGAGLPRVPSIPLSDDANAAADQSIGGLVKDATAHLSTLVRGEFELARSEIAKEVKKGLTGSVFFVVALVLLLLFIPFGLVALSLGFNDMWDFENHPWFGFLLVFGAAFLGAGALAWLGWRRFKKIQAPHRTIDSAKSTVAALRRNGDGEPDQLERRL</sequence>
<accession>A0A4R7UVB5</accession>
<keyword evidence="2" id="KW-0812">Transmembrane</keyword>
<dbReference type="InterPro" id="IPR009937">
    <property type="entry name" value="Phage_holin_3_6"/>
</dbReference>
<protein>
    <submittedName>
        <fullName evidence="3">Putative superfamily III holin-X</fullName>
    </submittedName>
</protein>
<proteinExistence type="predicted"/>
<dbReference type="AlphaFoldDB" id="A0A4R7UVB5"/>
<feature type="transmembrane region" description="Helical" evidence="2">
    <location>
        <begin position="73"/>
        <end position="96"/>
    </location>
</feature>
<reference evidence="3 4" key="1">
    <citation type="submission" date="2019-03" db="EMBL/GenBank/DDBJ databases">
        <title>Genomic Encyclopedia of Archaeal and Bacterial Type Strains, Phase II (KMG-II): from individual species to whole genera.</title>
        <authorList>
            <person name="Goeker M."/>
        </authorList>
    </citation>
    <scope>NUCLEOTIDE SEQUENCE [LARGE SCALE GENOMIC DNA]</scope>
    <source>
        <strain evidence="3 4">DSM 45499</strain>
    </source>
</reference>
<gene>
    <name evidence="3" type="ORF">CLV71_12237</name>
</gene>
<keyword evidence="2" id="KW-0472">Membrane</keyword>
<keyword evidence="4" id="KW-1185">Reference proteome</keyword>
<dbReference type="Pfam" id="PF07332">
    <property type="entry name" value="Phage_holin_3_6"/>
    <property type="match status" value="1"/>
</dbReference>
<evidence type="ECO:0000256" key="1">
    <source>
        <dbReference type="SAM" id="MobiDB-lite"/>
    </source>
</evidence>
<dbReference type="RefSeq" id="WP_133908093.1">
    <property type="nucleotide sequence ID" value="NZ_SOCP01000022.1"/>
</dbReference>
<dbReference type="Proteomes" id="UP000294927">
    <property type="component" value="Unassembled WGS sequence"/>
</dbReference>
<evidence type="ECO:0000313" key="4">
    <source>
        <dbReference type="Proteomes" id="UP000294927"/>
    </source>
</evidence>
<feature type="region of interest" description="Disordered" evidence="1">
    <location>
        <begin position="1"/>
        <end position="20"/>
    </location>
</feature>
<feature type="transmembrane region" description="Helical" evidence="2">
    <location>
        <begin position="108"/>
        <end position="130"/>
    </location>
</feature>
<organism evidence="3 4">
    <name type="scientific">Actinophytocola oryzae</name>
    <dbReference type="NCBI Taxonomy" id="502181"/>
    <lineage>
        <taxon>Bacteria</taxon>
        <taxon>Bacillati</taxon>
        <taxon>Actinomycetota</taxon>
        <taxon>Actinomycetes</taxon>
        <taxon>Pseudonocardiales</taxon>
        <taxon>Pseudonocardiaceae</taxon>
    </lineage>
</organism>
<comment type="caution">
    <text evidence="3">The sequence shown here is derived from an EMBL/GenBank/DDBJ whole genome shotgun (WGS) entry which is preliminary data.</text>
</comment>
<evidence type="ECO:0000256" key="2">
    <source>
        <dbReference type="SAM" id="Phobius"/>
    </source>
</evidence>
<name>A0A4R7UVB5_9PSEU</name>
<keyword evidence="2" id="KW-1133">Transmembrane helix</keyword>
<evidence type="ECO:0000313" key="3">
    <source>
        <dbReference type="EMBL" id="TDV40649.1"/>
    </source>
</evidence>
<dbReference type="EMBL" id="SOCP01000022">
    <property type="protein sequence ID" value="TDV40649.1"/>
    <property type="molecule type" value="Genomic_DNA"/>
</dbReference>
<dbReference type="OrthoDB" id="3828498at2"/>